<evidence type="ECO:0000259" key="1">
    <source>
        <dbReference type="Pfam" id="PF08241"/>
    </source>
</evidence>
<reference evidence="2 3" key="1">
    <citation type="submission" date="2019-09" db="EMBL/GenBank/DDBJ databases">
        <title>Bird 10,000 Genomes (B10K) Project - Family phase.</title>
        <authorList>
            <person name="Zhang G."/>
        </authorList>
    </citation>
    <scope>NUCLEOTIDE SEQUENCE [LARGE SCALE GENOMIC DNA]</scope>
    <source>
        <strain evidence="2">B10K-MSB-42743</strain>
        <tissue evidence="2">Heart</tissue>
    </source>
</reference>
<dbReference type="OrthoDB" id="3647at2759"/>
<keyword evidence="3" id="KW-1185">Reference proteome</keyword>
<evidence type="ECO:0000313" key="3">
    <source>
        <dbReference type="Proteomes" id="UP000545332"/>
    </source>
</evidence>
<dbReference type="CDD" id="cd02440">
    <property type="entry name" value="AdoMet_MTases"/>
    <property type="match status" value="1"/>
</dbReference>
<dbReference type="InterPro" id="IPR029063">
    <property type="entry name" value="SAM-dependent_MTases_sf"/>
</dbReference>
<dbReference type="Pfam" id="PF08241">
    <property type="entry name" value="Methyltransf_11"/>
    <property type="match status" value="1"/>
</dbReference>
<comment type="caution">
    <text evidence="2">The sequence shown here is derived from an EMBL/GenBank/DDBJ whole genome shotgun (WGS) entry which is preliminary data.</text>
</comment>
<sequence>VSPQLQRWGFRRLHGVDGSAAMLERVCQAGRYSELRRCELGREPLPAPTGRYDAVLAVGAMGEGQVPCSAVPELLRVAKAGGFLCLTTRSNAPNRRYRAELEALLDGLEQQGACQKVLAQEVERWERAISEEESTQVTGYISGVVYLYRKCPVPPLEED</sequence>
<dbReference type="InterPro" id="IPR013216">
    <property type="entry name" value="Methyltransf_11"/>
</dbReference>
<dbReference type="Gene3D" id="3.40.50.150">
    <property type="entry name" value="Vaccinia Virus protein VP39"/>
    <property type="match status" value="1"/>
</dbReference>
<feature type="non-terminal residue" evidence="2">
    <location>
        <position position="159"/>
    </location>
</feature>
<dbReference type="AlphaFoldDB" id="A0A7K4KIW3"/>
<name>A0A7K4KIW3_9AVES</name>
<evidence type="ECO:0000313" key="2">
    <source>
        <dbReference type="EMBL" id="NWI16121.1"/>
    </source>
</evidence>
<dbReference type="EMBL" id="VWPX01012267">
    <property type="protein sequence ID" value="NWI16121.1"/>
    <property type="molecule type" value="Genomic_DNA"/>
</dbReference>
<dbReference type="Proteomes" id="UP000545332">
    <property type="component" value="Unassembled WGS sequence"/>
</dbReference>
<accession>A0A7K4KIW3</accession>
<dbReference type="SUPFAM" id="SSF53335">
    <property type="entry name" value="S-adenosyl-L-methionine-dependent methyltransferases"/>
    <property type="match status" value="1"/>
</dbReference>
<feature type="domain" description="Methyltransferase type 11" evidence="1">
    <location>
        <begin position="3"/>
        <end position="85"/>
    </location>
</feature>
<gene>
    <name evidence="2" type="primary">Mettl27</name>
    <name evidence="2" type="ORF">CRYSOU_R07601</name>
</gene>
<proteinExistence type="predicted"/>
<organism evidence="2 3">
    <name type="scientific">Crypturellus soui</name>
    <dbReference type="NCBI Taxonomy" id="458187"/>
    <lineage>
        <taxon>Eukaryota</taxon>
        <taxon>Metazoa</taxon>
        <taxon>Chordata</taxon>
        <taxon>Craniata</taxon>
        <taxon>Vertebrata</taxon>
        <taxon>Euteleostomi</taxon>
        <taxon>Archelosauria</taxon>
        <taxon>Archosauria</taxon>
        <taxon>Dinosauria</taxon>
        <taxon>Saurischia</taxon>
        <taxon>Theropoda</taxon>
        <taxon>Coelurosauria</taxon>
        <taxon>Aves</taxon>
        <taxon>Palaeognathae</taxon>
        <taxon>Tinamiformes</taxon>
        <taxon>Tinamidae</taxon>
        <taxon>Crypturellus</taxon>
    </lineage>
</organism>
<dbReference type="GO" id="GO:0008757">
    <property type="term" value="F:S-adenosylmethionine-dependent methyltransferase activity"/>
    <property type="evidence" value="ECO:0007669"/>
    <property type="project" value="InterPro"/>
</dbReference>
<protein>
    <submittedName>
        <fullName evidence="2">MET27 protein</fullName>
    </submittedName>
</protein>
<feature type="non-terminal residue" evidence="2">
    <location>
        <position position="1"/>
    </location>
</feature>